<feature type="transmembrane region" description="Helical" evidence="12">
    <location>
        <begin position="590"/>
        <end position="610"/>
    </location>
</feature>
<evidence type="ECO:0000256" key="11">
    <source>
        <dbReference type="ARBA" id="ARBA00038187"/>
    </source>
</evidence>
<protein>
    <submittedName>
        <fullName evidence="14">Putative cation/calcium exchanger 4-like</fullName>
    </submittedName>
</protein>
<feature type="transmembrane region" description="Helical" evidence="12">
    <location>
        <begin position="503"/>
        <end position="527"/>
    </location>
</feature>
<dbReference type="Pfam" id="PF01699">
    <property type="entry name" value="Na_Ca_ex"/>
    <property type="match status" value="2"/>
</dbReference>
<feature type="transmembrane region" description="Helical" evidence="12">
    <location>
        <begin position="450"/>
        <end position="468"/>
    </location>
</feature>
<name>A0A5B6Z6M9_DAVIN</name>
<evidence type="ECO:0000256" key="9">
    <source>
        <dbReference type="ARBA" id="ARBA00023136"/>
    </source>
</evidence>
<comment type="subcellular location">
    <subcellularLocation>
        <location evidence="1">Membrane</location>
        <topology evidence="1">Multi-pass membrane protein</topology>
    </subcellularLocation>
</comment>
<keyword evidence="8" id="KW-0915">Sodium</keyword>
<feature type="domain" description="Sodium/calcium exchanger membrane region" evidence="13">
    <location>
        <begin position="144"/>
        <end position="285"/>
    </location>
</feature>
<comment type="similarity">
    <text evidence="11">Belongs to the Ca(2+):cation antiporter (CaCA) (TC 2.A.19) family. Cation/calcium exchanger (CCX) subfamily.</text>
</comment>
<evidence type="ECO:0000256" key="5">
    <source>
        <dbReference type="ARBA" id="ARBA00022692"/>
    </source>
</evidence>
<feature type="transmembrane region" description="Helical" evidence="12">
    <location>
        <begin position="622"/>
        <end position="645"/>
    </location>
</feature>
<dbReference type="GO" id="GO:0006813">
    <property type="term" value="P:potassium ion transport"/>
    <property type="evidence" value="ECO:0007669"/>
    <property type="project" value="UniProtKB-KW"/>
</dbReference>
<accession>A0A5B6Z6M9</accession>
<gene>
    <name evidence="14" type="ORF">Din_009358</name>
</gene>
<dbReference type="AlphaFoldDB" id="A0A5B6Z6M9"/>
<evidence type="ECO:0000256" key="7">
    <source>
        <dbReference type="ARBA" id="ARBA00022989"/>
    </source>
</evidence>
<keyword evidence="5 12" id="KW-0812">Transmembrane</keyword>
<dbReference type="GO" id="GO:0016020">
    <property type="term" value="C:membrane"/>
    <property type="evidence" value="ECO:0007669"/>
    <property type="project" value="UniProtKB-SubCell"/>
</dbReference>
<feature type="transmembrane region" description="Helical" evidence="12">
    <location>
        <begin position="480"/>
        <end position="497"/>
    </location>
</feature>
<keyword evidence="2" id="KW-0813">Transport</keyword>
<evidence type="ECO:0000256" key="1">
    <source>
        <dbReference type="ARBA" id="ARBA00004141"/>
    </source>
</evidence>
<feature type="transmembrane region" description="Helical" evidence="12">
    <location>
        <begin position="245"/>
        <end position="266"/>
    </location>
</feature>
<feature type="transmembrane region" description="Helical" evidence="12">
    <location>
        <begin position="272"/>
        <end position="293"/>
    </location>
</feature>
<evidence type="ECO:0000256" key="4">
    <source>
        <dbReference type="ARBA" id="ARBA00022538"/>
    </source>
</evidence>
<evidence type="ECO:0000256" key="10">
    <source>
        <dbReference type="ARBA" id="ARBA00023201"/>
    </source>
</evidence>
<keyword evidence="10" id="KW-0739">Sodium transport</keyword>
<feature type="domain" description="Sodium/calcium exchanger membrane region" evidence="13">
    <location>
        <begin position="484"/>
        <end position="633"/>
    </location>
</feature>
<proteinExistence type="inferred from homology"/>
<dbReference type="PANTHER" id="PTHR12266:SF17">
    <property type="entry name" value="SODIUM_CALCIUM EXCHANGER MEMBRANE REGION DOMAIN-CONTAINING PROTEIN"/>
    <property type="match status" value="1"/>
</dbReference>
<organism evidence="14">
    <name type="scientific">Davidia involucrata</name>
    <name type="common">Dove tree</name>
    <dbReference type="NCBI Taxonomy" id="16924"/>
    <lineage>
        <taxon>Eukaryota</taxon>
        <taxon>Viridiplantae</taxon>
        <taxon>Streptophyta</taxon>
        <taxon>Embryophyta</taxon>
        <taxon>Tracheophyta</taxon>
        <taxon>Spermatophyta</taxon>
        <taxon>Magnoliopsida</taxon>
        <taxon>eudicotyledons</taxon>
        <taxon>Gunneridae</taxon>
        <taxon>Pentapetalae</taxon>
        <taxon>asterids</taxon>
        <taxon>Cornales</taxon>
        <taxon>Nyssaceae</taxon>
        <taxon>Davidia</taxon>
    </lineage>
</organism>
<evidence type="ECO:0000256" key="6">
    <source>
        <dbReference type="ARBA" id="ARBA00022958"/>
    </source>
</evidence>
<evidence type="ECO:0000313" key="14">
    <source>
        <dbReference type="EMBL" id="MPA39917.1"/>
    </source>
</evidence>
<evidence type="ECO:0000256" key="3">
    <source>
        <dbReference type="ARBA" id="ARBA00022449"/>
    </source>
</evidence>
<feature type="transmembrane region" description="Helical" evidence="12">
    <location>
        <begin position="560"/>
        <end position="578"/>
    </location>
</feature>
<evidence type="ECO:0000256" key="2">
    <source>
        <dbReference type="ARBA" id="ARBA00022448"/>
    </source>
</evidence>
<dbReference type="GO" id="GO:0008324">
    <property type="term" value="F:monoatomic cation transmembrane transporter activity"/>
    <property type="evidence" value="ECO:0007669"/>
    <property type="project" value="TreeGrafter"/>
</dbReference>
<evidence type="ECO:0000256" key="8">
    <source>
        <dbReference type="ARBA" id="ARBA00023053"/>
    </source>
</evidence>
<dbReference type="PANTHER" id="PTHR12266">
    <property type="entry name" value="NA+/CA2+ K+ INDEPENDENT EXCHANGER"/>
    <property type="match status" value="1"/>
</dbReference>
<evidence type="ECO:0000259" key="13">
    <source>
        <dbReference type="Pfam" id="PF01699"/>
    </source>
</evidence>
<keyword evidence="6" id="KW-0630">Potassium</keyword>
<reference evidence="14" key="1">
    <citation type="submission" date="2019-08" db="EMBL/GenBank/DDBJ databases">
        <title>Reference gene set and small RNA set construction with multiple tissues from Davidia involucrata Baill.</title>
        <authorList>
            <person name="Yang H."/>
            <person name="Zhou C."/>
            <person name="Li G."/>
            <person name="Wang J."/>
            <person name="Gao P."/>
            <person name="Wang M."/>
            <person name="Wang R."/>
            <person name="Zhao Y."/>
        </authorList>
    </citation>
    <scope>NUCLEOTIDE SEQUENCE</scope>
    <source>
        <tissue evidence="14">Mixed with DoveR01_LX</tissue>
    </source>
</reference>
<feature type="transmembrane region" description="Helical" evidence="12">
    <location>
        <begin position="209"/>
        <end position="233"/>
    </location>
</feature>
<dbReference type="EMBL" id="GHES01009358">
    <property type="protein sequence ID" value="MPA39917.1"/>
    <property type="molecule type" value="Transcribed_RNA"/>
</dbReference>
<evidence type="ECO:0000256" key="12">
    <source>
        <dbReference type="SAM" id="Phobius"/>
    </source>
</evidence>
<keyword evidence="4" id="KW-0633">Potassium transport</keyword>
<dbReference type="Gene3D" id="1.20.1420.30">
    <property type="entry name" value="NCX, central ion-binding region"/>
    <property type="match status" value="2"/>
</dbReference>
<dbReference type="InterPro" id="IPR004837">
    <property type="entry name" value="NaCa_Exmemb"/>
</dbReference>
<dbReference type="GO" id="GO:0006814">
    <property type="term" value="P:sodium ion transport"/>
    <property type="evidence" value="ECO:0007669"/>
    <property type="project" value="UniProtKB-KW"/>
</dbReference>
<keyword evidence="3" id="KW-0050">Antiport</keyword>
<dbReference type="InterPro" id="IPR044880">
    <property type="entry name" value="NCX_ion-bd_dom_sf"/>
</dbReference>
<sequence>MEDLNGFYYRRHSRFRGVFNGICVLVLFLFFYFHEGGHFITKSPPVNWGLYDEIGRVEVIHRRIAQISVNSSNYTLVDDGSAQNNLGARNPTVCTGLYKHKDYLSQCEFLIANPQCTSGGFFNYIVFFYCDCEKFSWLGYVVLAIWLAALFYLLGNTAADYFCCCLEKLSLLLKLPPTVAGVSLLPFGNGAPDVFAGIAAFVSTDAGEVGLNSVLGGAVFVTCIVVGTVSLRVADQRFRMDKKCFIRDVCFFLFTLMSLLVILIVGEVSVGGAIAFVSIYVVYAFSVAANEILRKHSRMLRLDSVTPLLPVTGCMFSPGSEEDESIHASLIDSDSENDVPHLQTKLPHWMWASNVRIYSNEVVKARMEESPKALWGWNNEETVNDCSFSCSKFCALLEMPLTLPRRLTIPIVEEERWSKGYAVASASLAPMLLAFLWNTQDNVGSLSGEIAYLIGAVVGGILGVLAFIYTRADQSPRKFLYPWVFGGFFMSIIWFYIVANELVALLVAFGVIFKINPSILGLTVLAWGNSMGDLMSNVALAVNGGDGAQIAMSGCYAGPMFNTLAGLGISMLLGAWSNRPASYTVPRDSSLYFTLGFLMLGLVWSLVVLLRNDMHPSKLLGVSLITIYLIFLFSRLSTAIGVVSLNGLS</sequence>
<feature type="transmembrane region" description="Helical" evidence="12">
    <location>
        <begin position="17"/>
        <end position="34"/>
    </location>
</feature>
<dbReference type="GO" id="GO:0015297">
    <property type="term" value="F:antiporter activity"/>
    <property type="evidence" value="ECO:0007669"/>
    <property type="project" value="UniProtKB-KW"/>
</dbReference>
<dbReference type="InterPro" id="IPR051359">
    <property type="entry name" value="CaCA_antiporter"/>
</dbReference>
<keyword evidence="10" id="KW-0406">Ion transport</keyword>
<keyword evidence="9 12" id="KW-0472">Membrane</keyword>
<keyword evidence="7 12" id="KW-1133">Transmembrane helix</keyword>
<feature type="transmembrane region" description="Helical" evidence="12">
    <location>
        <begin position="137"/>
        <end position="159"/>
    </location>
</feature>